<dbReference type="Pfam" id="PF00583">
    <property type="entry name" value="Acetyltransf_1"/>
    <property type="match status" value="1"/>
</dbReference>
<dbReference type="InterPro" id="IPR000182">
    <property type="entry name" value="GNAT_dom"/>
</dbReference>
<dbReference type="CDD" id="cd04301">
    <property type="entry name" value="NAT_SF"/>
    <property type="match status" value="1"/>
</dbReference>
<comment type="caution">
    <text evidence="4">The sequence shown here is derived from an EMBL/GenBank/DDBJ whole genome shotgun (WGS) entry which is preliminary data.</text>
</comment>
<dbReference type="EMBL" id="JAEHHL010000001">
    <property type="protein sequence ID" value="MBK0397663.1"/>
    <property type="molecule type" value="Genomic_DNA"/>
</dbReference>
<dbReference type="GO" id="GO:0016747">
    <property type="term" value="F:acyltransferase activity, transferring groups other than amino-acyl groups"/>
    <property type="evidence" value="ECO:0007669"/>
    <property type="project" value="InterPro"/>
</dbReference>
<protein>
    <submittedName>
        <fullName evidence="4">GNAT family N-acetyltransferase</fullName>
    </submittedName>
</protein>
<dbReference type="Proteomes" id="UP000655420">
    <property type="component" value="Unassembled WGS sequence"/>
</dbReference>
<dbReference type="PANTHER" id="PTHR43877">
    <property type="entry name" value="AMINOALKYLPHOSPHONATE N-ACETYLTRANSFERASE-RELATED-RELATED"/>
    <property type="match status" value="1"/>
</dbReference>
<evidence type="ECO:0000256" key="2">
    <source>
        <dbReference type="ARBA" id="ARBA00023315"/>
    </source>
</evidence>
<keyword evidence="1" id="KW-0808">Transferase</keyword>
<dbReference type="RefSeq" id="WP_200605656.1">
    <property type="nucleotide sequence ID" value="NZ_JAEHHL010000001.1"/>
</dbReference>
<evidence type="ECO:0000313" key="5">
    <source>
        <dbReference type="Proteomes" id="UP000655420"/>
    </source>
</evidence>
<dbReference type="Gene3D" id="3.40.630.30">
    <property type="match status" value="1"/>
</dbReference>
<accession>A0A8J7S9S8</accession>
<feature type="domain" description="N-acetyltransferase" evidence="3">
    <location>
        <begin position="5"/>
        <end position="153"/>
    </location>
</feature>
<name>A0A8J7S9S8_9RHOB</name>
<dbReference type="PANTHER" id="PTHR43877:SF2">
    <property type="entry name" value="AMINOALKYLPHOSPHONATE N-ACETYLTRANSFERASE-RELATED"/>
    <property type="match status" value="1"/>
</dbReference>
<evidence type="ECO:0000313" key="4">
    <source>
        <dbReference type="EMBL" id="MBK0397663.1"/>
    </source>
</evidence>
<keyword evidence="2" id="KW-0012">Acyltransferase</keyword>
<evidence type="ECO:0000259" key="3">
    <source>
        <dbReference type="PROSITE" id="PS51186"/>
    </source>
</evidence>
<dbReference type="SUPFAM" id="SSF55729">
    <property type="entry name" value="Acyl-CoA N-acyltransferases (Nat)"/>
    <property type="match status" value="1"/>
</dbReference>
<organism evidence="4 5">
    <name type="scientific">Thermohalobaculum xanthum</name>
    <dbReference type="NCBI Taxonomy" id="2753746"/>
    <lineage>
        <taxon>Bacteria</taxon>
        <taxon>Pseudomonadati</taxon>
        <taxon>Pseudomonadota</taxon>
        <taxon>Alphaproteobacteria</taxon>
        <taxon>Rhodobacterales</taxon>
        <taxon>Paracoccaceae</taxon>
        <taxon>Thermohalobaculum</taxon>
    </lineage>
</organism>
<dbReference type="AlphaFoldDB" id="A0A8J7S9S8"/>
<dbReference type="PROSITE" id="PS51186">
    <property type="entry name" value="GNAT"/>
    <property type="match status" value="1"/>
</dbReference>
<gene>
    <name evidence="4" type="ORF">H0I76_00535</name>
</gene>
<proteinExistence type="predicted"/>
<reference evidence="4" key="1">
    <citation type="submission" date="2020-12" db="EMBL/GenBank/DDBJ databases">
        <title>Bacterial taxonomy.</title>
        <authorList>
            <person name="Pan X."/>
        </authorList>
    </citation>
    <scope>NUCLEOTIDE SEQUENCE</scope>
    <source>
        <strain evidence="4">M0105</strain>
    </source>
</reference>
<sequence length="153" mass="16683">MTSAVVVTEADPRAPEARALIDALTAELAPHYTPEETFGYPVEKLVTEGVFFVVARRDGEAVACGGLQEYPGYGELKRFYVSPDARGTGAAGAVMHAIEAEARRRGLTVLRLETGKFQVAAIRFYGRHGFVPCPRFGDYPVNESSVYVEKRIG</sequence>
<dbReference type="InterPro" id="IPR016181">
    <property type="entry name" value="Acyl_CoA_acyltransferase"/>
</dbReference>
<dbReference type="InterPro" id="IPR050832">
    <property type="entry name" value="Bact_Acetyltransf"/>
</dbReference>
<keyword evidence="5" id="KW-1185">Reference proteome</keyword>
<evidence type="ECO:0000256" key="1">
    <source>
        <dbReference type="ARBA" id="ARBA00022679"/>
    </source>
</evidence>